<accession>A0A160TKL2</accession>
<feature type="region of interest" description="Disordered" evidence="1">
    <location>
        <begin position="38"/>
        <end position="57"/>
    </location>
</feature>
<protein>
    <submittedName>
        <fullName evidence="2">Uncharacterized protein</fullName>
    </submittedName>
</protein>
<sequence length="57" mass="6027">MVGAAPTEQPRPITIGSTVDQIVTLKIRRVPPVEYAARADSCSTPHSHSIVPGGFDV</sequence>
<name>A0A160TKL2_9ZZZZ</name>
<gene>
    <name evidence="2" type="ORF">MGWOODY_Smn3613</name>
</gene>
<dbReference type="AlphaFoldDB" id="A0A160TKL2"/>
<evidence type="ECO:0000313" key="2">
    <source>
        <dbReference type="EMBL" id="CUS44507.1"/>
    </source>
</evidence>
<dbReference type="EMBL" id="CZQE01000157">
    <property type="protein sequence ID" value="CUS44507.1"/>
    <property type="molecule type" value="Genomic_DNA"/>
</dbReference>
<reference evidence="2" key="1">
    <citation type="submission" date="2015-10" db="EMBL/GenBank/DDBJ databases">
        <authorList>
            <person name="Gilbert D.G."/>
        </authorList>
    </citation>
    <scope>NUCLEOTIDE SEQUENCE</scope>
</reference>
<evidence type="ECO:0000256" key="1">
    <source>
        <dbReference type="SAM" id="MobiDB-lite"/>
    </source>
</evidence>
<organism evidence="2">
    <name type="scientific">hydrothermal vent metagenome</name>
    <dbReference type="NCBI Taxonomy" id="652676"/>
    <lineage>
        <taxon>unclassified sequences</taxon>
        <taxon>metagenomes</taxon>
        <taxon>ecological metagenomes</taxon>
    </lineage>
</organism>
<proteinExistence type="predicted"/>